<comment type="pathway">
    <text evidence="7 9">tRNA modification; N(7)-methylguanine-tRNA biosynthesis.</text>
</comment>
<dbReference type="PANTHER" id="PTHR23417">
    <property type="entry name" value="3-DEOXY-D-MANNO-OCTULOSONIC-ACID TRANSFERASE/TRNA GUANINE-N 7 - -METHYLTRANSFERASE"/>
    <property type="match status" value="1"/>
</dbReference>
<dbReference type="PROSITE" id="PS51625">
    <property type="entry name" value="SAM_MT_TRMB"/>
    <property type="match status" value="1"/>
</dbReference>
<dbReference type="AlphaFoldDB" id="A0A2Z6EWT5"/>
<evidence type="ECO:0000256" key="2">
    <source>
        <dbReference type="ARBA" id="ARBA00003015"/>
    </source>
</evidence>
<dbReference type="InterPro" id="IPR055361">
    <property type="entry name" value="tRNA_methyltr_TrmB_bact"/>
</dbReference>
<evidence type="ECO:0000313" key="11">
    <source>
        <dbReference type="Proteomes" id="UP000282597"/>
    </source>
</evidence>
<dbReference type="EMBL" id="AP018150">
    <property type="protein sequence ID" value="BBE09934.1"/>
    <property type="molecule type" value="Genomic_DNA"/>
</dbReference>
<keyword evidence="11" id="KW-1185">Reference proteome</keyword>
<dbReference type="InterPro" id="IPR029063">
    <property type="entry name" value="SAM-dependent_MTases_sf"/>
</dbReference>
<dbReference type="SUPFAM" id="SSF53335">
    <property type="entry name" value="S-adenosyl-L-methionine-dependent methyltransferases"/>
    <property type="match status" value="1"/>
</dbReference>
<dbReference type="RefSeq" id="WP_045364985.1">
    <property type="nucleotide sequence ID" value="NZ_AP018150.1"/>
</dbReference>
<dbReference type="KEGG" id="mcys:MCB1EB_1773"/>
<accession>A0A2Z6EWT5</accession>
<evidence type="ECO:0000256" key="1">
    <source>
        <dbReference type="ARBA" id="ARBA00000142"/>
    </source>
</evidence>
<dbReference type="HAMAP" id="MF_01057">
    <property type="entry name" value="tRNA_methyltr_TrmB"/>
    <property type="match status" value="1"/>
</dbReference>
<dbReference type="GO" id="GO:0043527">
    <property type="term" value="C:tRNA methyltransferase complex"/>
    <property type="evidence" value="ECO:0007669"/>
    <property type="project" value="TreeGrafter"/>
</dbReference>
<dbReference type="GO" id="GO:0008176">
    <property type="term" value="F:tRNA (guanine(46)-N7)-methyltransferase activity"/>
    <property type="evidence" value="ECO:0007669"/>
    <property type="project" value="UniProtKB-UniRule"/>
</dbReference>
<evidence type="ECO:0000256" key="9">
    <source>
        <dbReference type="HAMAP-Rule" id="MF_01057"/>
    </source>
</evidence>
<dbReference type="Proteomes" id="UP000282597">
    <property type="component" value="Chromosome"/>
</dbReference>
<dbReference type="Gene3D" id="3.40.50.150">
    <property type="entry name" value="Vaccinia Virus protein VP39"/>
    <property type="match status" value="1"/>
</dbReference>
<comment type="similarity">
    <text evidence="8 9">Belongs to the class I-like SAM-binding methyltransferase superfamily. TrmB family.</text>
</comment>
<feature type="binding site" evidence="9">
    <location>
        <position position="178"/>
    </location>
    <ligand>
        <name>substrate</name>
    </ligand>
</feature>
<dbReference type="NCBIfam" id="TIGR00091">
    <property type="entry name" value="tRNA (guanosine(46)-N7)-methyltransferase TrmB"/>
    <property type="match status" value="1"/>
</dbReference>
<dbReference type="InterPro" id="IPR003358">
    <property type="entry name" value="tRNA_(Gua-N-7)_MeTrfase_Trmb"/>
</dbReference>
<proteinExistence type="inferred from homology"/>
<dbReference type="UniPathway" id="UPA00989"/>
<feature type="binding site" evidence="9">
    <location>
        <position position="142"/>
    </location>
    <ligand>
        <name>S-adenosyl-L-methionine</name>
        <dbReference type="ChEBI" id="CHEBI:59789"/>
    </ligand>
</feature>
<organism evidence="10 11">
    <name type="scientific">Mycoavidus cysteinexigens</name>
    <dbReference type="NCBI Taxonomy" id="1553431"/>
    <lineage>
        <taxon>Bacteria</taxon>
        <taxon>Pseudomonadati</taxon>
        <taxon>Pseudomonadota</taxon>
        <taxon>Betaproteobacteria</taxon>
        <taxon>Burkholderiales</taxon>
        <taxon>Burkholderiaceae</taxon>
        <taxon>Mycoavidus</taxon>
    </lineage>
</organism>
<keyword evidence="4 9" id="KW-0808">Transferase</keyword>
<dbReference type="CDD" id="cd02440">
    <property type="entry name" value="AdoMet_MTases"/>
    <property type="match status" value="1"/>
</dbReference>
<sequence>MIESNPTPEALAQRRVRSFVTRAGRISNAQQYALDTLAPRFVLPCSAATAALDWQATFGRNAPCILEIGFGMGAATADIATHLPDSNFLGIEVHQPGVGALLKLIDEHQLENLRIIQHDAVEVIERMITPASLDGIHIFFPDPWHKKRHHKRRLIQAPFVSLLASRLKAGAYLHCATDWQNYAEQMLDVLSAQPLLENTARDYAARPAYRPVTKFEKRGLRLGHGVWDLVFQRRAD</sequence>
<feature type="binding site" evidence="9">
    <location>
        <position position="67"/>
    </location>
    <ligand>
        <name>S-adenosyl-L-methionine</name>
        <dbReference type="ChEBI" id="CHEBI:59789"/>
    </ligand>
</feature>
<protein>
    <recommendedName>
        <fullName evidence="9">tRNA (guanine-N(7)-)-methyltransferase</fullName>
        <ecNumber evidence="9">2.1.1.33</ecNumber>
    </recommendedName>
    <alternativeName>
        <fullName evidence="9">tRNA (guanine(46)-N(7))-methyltransferase</fullName>
    </alternativeName>
    <alternativeName>
        <fullName evidence="9">tRNA(m7G46)-methyltransferase</fullName>
    </alternativeName>
</protein>
<evidence type="ECO:0000256" key="8">
    <source>
        <dbReference type="ARBA" id="ARBA00060767"/>
    </source>
</evidence>
<keyword evidence="6 9" id="KW-0819">tRNA processing</keyword>
<gene>
    <name evidence="9" type="primary">trmB</name>
    <name evidence="10" type="ORF">MCB1EB_1773</name>
</gene>
<dbReference type="EC" id="2.1.1.33" evidence="9"/>
<evidence type="ECO:0000256" key="6">
    <source>
        <dbReference type="ARBA" id="ARBA00022694"/>
    </source>
</evidence>
<feature type="binding site" evidence="9">
    <location>
        <begin position="213"/>
        <end position="216"/>
    </location>
    <ligand>
        <name>substrate</name>
    </ligand>
</feature>
<comment type="function">
    <text evidence="2 9">Catalyzes the formation of N(7)-methylguanine at position 46 (m7G46) in tRNA.</text>
</comment>
<evidence type="ECO:0000256" key="4">
    <source>
        <dbReference type="ARBA" id="ARBA00022679"/>
    </source>
</evidence>
<keyword evidence="3 9" id="KW-0489">Methyltransferase</keyword>
<dbReference type="Pfam" id="PF02390">
    <property type="entry name" value="Methyltransf_4"/>
    <property type="match status" value="1"/>
</dbReference>
<feature type="binding site" evidence="9">
    <location>
        <position position="146"/>
    </location>
    <ligand>
        <name>substrate</name>
    </ligand>
</feature>
<dbReference type="FunFam" id="3.40.50.150:FF:000035">
    <property type="entry name" value="tRNA (guanine-N(7)-)-methyltransferase"/>
    <property type="match status" value="1"/>
</dbReference>
<dbReference type="PANTHER" id="PTHR23417:SF14">
    <property type="entry name" value="PENTACOTRIPEPTIDE-REPEAT REGION OF PRORP DOMAIN-CONTAINING PROTEIN"/>
    <property type="match status" value="1"/>
</dbReference>
<feature type="binding site" evidence="9">
    <location>
        <position position="92"/>
    </location>
    <ligand>
        <name>S-adenosyl-L-methionine</name>
        <dbReference type="ChEBI" id="CHEBI:59789"/>
    </ligand>
</feature>
<comment type="catalytic activity">
    <reaction evidence="1 9">
        <text>guanosine(46) in tRNA + S-adenosyl-L-methionine = N(7)-methylguanosine(46) in tRNA + S-adenosyl-L-homocysteine</text>
        <dbReference type="Rhea" id="RHEA:42708"/>
        <dbReference type="Rhea" id="RHEA-COMP:10188"/>
        <dbReference type="Rhea" id="RHEA-COMP:10189"/>
        <dbReference type="ChEBI" id="CHEBI:57856"/>
        <dbReference type="ChEBI" id="CHEBI:59789"/>
        <dbReference type="ChEBI" id="CHEBI:74269"/>
        <dbReference type="ChEBI" id="CHEBI:74480"/>
        <dbReference type="EC" id="2.1.1.33"/>
    </reaction>
</comment>
<evidence type="ECO:0000256" key="5">
    <source>
        <dbReference type="ARBA" id="ARBA00022691"/>
    </source>
</evidence>
<reference evidence="10 11" key="1">
    <citation type="journal article" date="2018" name="Microbes Environ.">
        <title>Comparative Genomic Insights into Endofungal Lifestyles of Two Bacterial Endosymbionts, Mycoavidus cysteinexigens and Burkholderia rhizoxinica.</title>
        <authorList>
            <person name="Sharmin D."/>
            <person name="Guo Y."/>
            <person name="Nishizawa T."/>
            <person name="Ohshima S."/>
            <person name="Sato Y."/>
            <person name="Takashima Y."/>
            <person name="Narisawa K."/>
            <person name="Ohta H."/>
        </authorList>
    </citation>
    <scope>NUCLEOTIDE SEQUENCE [LARGE SCALE GENOMIC DNA]</scope>
    <source>
        <strain evidence="10 11">B1-EB</strain>
    </source>
</reference>
<feature type="binding site" evidence="9">
    <location>
        <position position="119"/>
    </location>
    <ligand>
        <name>S-adenosyl-L-methionine</name>
        <dbReference type="ChEBI" id="CHEBI:59789"/>
    </ligand>
</feature>
<evidence type="ECO:0000313" key="10">
    <source>
        <dbReference type="EMBL" id="BBE09934.1"/>
    </source>
</evidence>
<keyword evidence="5 9" id="KW-0949">S-adenosyl-L-methionine</keyword>
<name>A0A2Z6EWT5_9BURK</name>
<comment type="caution">
    <text evidence="9">Lacks conserved residue(s) required for the propagation of feature annotation.</text>
</comment>
<evidence type="ECO:0000256" key="3">
    <source>
        <dbReference type="ARBA" id="ARBA00022603"/>
    </source>
</evidence>
<evidence type="ECO:0000256" key="7">
    <source>
        <dbReference type="ARBA" id="ARBA00060552"/>
    </source>
</evidence>